<comment type="caution">
    <text evidence="2">The sequence shown here is derived from an EMBL/GenBank/DDBJ whole genome shotgun (WGS) entry which is preliminary data.</text>
</comment>
<accession>A0A2M9YQJ8</accession>
<dbReference type="Proteomes" id="UP000232188">
    <property type="component" value="Unassembled WGS sequence"/>
</dbReference>
<evidence type="ECO:0000313" key="3">
    <source>
        <dbReference type="EMBL" id="PJZ61044.1"/>
    </source>
</evidence>
<evidence type="ECO:0000256" key="1">
    <source>
        <dbReference type="SAM" id="Phobius"/>
    </source>
</evidence>
<organism evidence="2 5">
    <name type="scientific">Leptospira adleri</name>
    <dbReference type="NCBI Taxonomy" id="2023186"/>
    <lineage>
        <taxon>Bacteria</taxon>
        <taxon>Pseudomonadati</taxon>
        <taxon>Spirochaetota</taxon>
        <taxon>Spirochaetia</taxon>
        <taxon>Leptospirales</taxon>
        <taxon>Leptospiraceae</taxon>
        <taxon>Leptospira</taxon>
    </lineage>
</organism>
<keyword evidence="4" id="KW-1185">Reference proteome</keyword>
<evidence type="ECO:0000313" key="2">
    <source>
        <dbReference type="EMBL" id="PJZ53801.1"/>
    </source>
</evidence>
<gene>
    <name evidence="3" type="ORF">CH376_15180</name>
    <name evidence="2" type="ORF">CH380_07220</name>
</gene>
<dbReference type="EMBL" id="NPDU01000041">
    <property type="protein sequence ID" value="PJZ61044.1"/>
    <property type="molecule type" value="Genomic_DNA"/>
</dbReference>
<keyword evidence="1" id="KW-0472">Membrane</keyword>
<keyword evidence="1" id="KW-1133">Transmembrane helix</keyword>
<proteinExistence type="predicted"/>
<evidence type="ECO:0000313" key="4">
    <source>
        <dbReference type="Proteomes" id="UP000232149"/>
    </source>
</evidence>
<evidence type="ECO:0000313" key="5">
    <source>
        <dbReference type="Proteomes" id="UP000232188"/>
    </source>
</evidence>
<dbReference type="EMBL" id="NPDV01000005">
    <property type="protein sequence ID" value="PJZ53801.1"/>
    <property type="molecule type" value="Genomic_DNA"/>
</dbReference>
<dbReference type="AlphaFoldDB" id="A0A2M9YQJ8"/>
<reference evidence="4 5" key="1">
    <citation type="submission" date="2017-07" db="EMBL/GenBank/DDBJ databases">
        <title>Leptospira spp. isolated from tropical soils.</title>
        <authorList>
            <person name="Thibeaux R."/>
            <person name="Iraola G."/>
            <person name="Ferres I."/>
            <person name="Bierque E."/>
            <person name="Girault D."/>
            <person name="Soupe-Gilbert M.-E."/>
            <person name="Picardeau M."/>
            <person name="Goarant C."/>
        </authorList>
    </citation>
    <scope>NUCLEOTIDE SEQUENCE [LARGE SCALE GENOMIC DNA]</scope>
    <source>
        <strain evidence="2 5">FH2-B-C1</strain>
        <strain evidence="3 4">FH2-B-D1</strain>
    </source>
</reference>
<feature type="transmembrane region" description="Helical" evidence="1">
    <location>
        <begin position="29"/>
        <end position="50"/>
    </location>
</feature>
<sequence length="87" mass="10208">MIHSLKNSFKISWDGFTSVPFFYHDKNSVFPFEAALFCFTSILFFTLRLCRNSDKTSVFRLKYLFTVELLRSLLFSGAESRVKFISD</sequence>
<protein>
    <submittedName>
        <fullName evidence="2">Uncharacterized protein</fullName>
    </submittedName>
</protein>
<name>A0A2M9YQJ8_9LEPT</name>
<dbReference type="Proteomes" id="UP000232149">
    <property type="component" value="Unassembled WGS sequence"/>
</dbReference>
<keyword evidence="1" id="KW-0812">Transmembrane</keyword>